<sequence>MDVNSKVLEQTYVPAHLAIEAMRDNGYKNTAYAVAELIDNSIQADANCVELVCLEKDYQHTYKKMKRIEQIGILDNGSGMNLDVLSMALQFGNGTRLQKNQRSGMGRFGMGLPASSISQCKRVDVWSWQNGVESAIHTYLDIEEIKRTQNSAIPEPTLKEIPYIWREATNGFSNSGTLIVWSNLDRLMWSRGSTLIDNSENIIGRMYRKFLDEGSVKIRMATYDVEMLTQPLIDKQALPNDPLYLMKNTSCPAPFNNIPMFRPFGGENYEVKFTVDFQNEHHDIIVRISYASNEARDSENAGNTPHGKHASKNTGISIIRAGRELEIDKTLVLQSDPRERWWGVEIEFPPSLDELMGVTNNKQSARNLSDVLNLVDDIESLMRGGKTLNEIKSELEEEGDPRSPLIEVCHYVNNQIKQIRKLIKDQKIGSRANKRYDDVDAEKKATELTDIRKQKGLIGVSDAGEIKDPEEKQKFIEQELSDMGIENDIAKILSAKTISNNLKYLFAQAPLESNAFFTVRPCGGAINIMLNTRHPAYEHLIEVLEDDTVNCNQEQLIARLEKASKGLKLLLMAWARYEDELPDGDLKDQAKDARTDWGRIAKDFLKKY</sequence>
<gene>
    <name evidence="1" type="ORF">ACFQPF_03560</name>
</gene>
<keyword evidence="1" id="KW-0547">Nucleotide-binding</keyword>
<accession>A0ABW2NN84</accession>
<dbReference type="EMBL" id="JBHTCP010000006">
    <property type="protein sequence ID" value="MFC7370747.1"/>
    <property type="molecule type" value="Genomic_DNA"/>
</dbReference>
<dbReference type="SUPFAM" id="SSF55874">
    <property type="entry name" value="ATPase domain of HSP90 chaperone/DNA topoisomerase II/histidine kinase"/>
    <property type="match status" value="1"/>
</dbReference>
<evidence type="ECO:0000313" key="1">
    <source>
        <dbReference type="EMBL" id="MFC7370747.1"/>
    </source>
</evidence>
<comment type="caution">
    <text evidence="1">The sequence shown here is derived from an EMBL/GenBank/DDBJ whole genome shotgun (WGS) entry which is preliminary data.</text>
</comment>
<organism evidence="1 2">
    <name type="scientific">Fictibacillus iocasae</name>
    <dbReference type="NCBI Taxonomy" id="2715437"/>
    <lineage>
        <taxon>Bacteria</taxon>
        <taxon>Bacillati</taxon>
        <taxon>Bacillota</taxon>
        <taxon>Bacilli</taxon>
        <taxon>Bacillales</taxon>
        <taxon>Fictibacillaceae</taxon>
        <taxon>Fictibacillus</taxon>
    </lineage>
</organism>
<evidence type="ECO:0000313" key="2">
    <source>
        <dbReference type="Proteomes" id="UP001596549"/>
    </source>
</evidence>
<dbReference type="RefSeq" id="WP_379746642.1">
    <property type="nucleotide sequence ID" value="NZ_JBHTCP010000006.1"/>
</dbReference>
<dbReference type="Pfam" id="PF13589">
    <property type="entry name" value="HATPase_c_3"/>
    <property type="match status" value="1"/>
</dbReference>
<protein>
    <submittedName>
        <fullName evidence="1">ATP-binding protein</fullName>
    </submittedName>
</protein>
<dbReference type="InterPro" id="IPR036890">
    <property type="entry name" value="HATPase_C_sf"/>
</dbReference>
<keyword evidence="2" id="KW-1185">Reference proteome</keyword>
<proteinExistence type="predicted"/>
<dbReference type="GO" id="GO:0005524">
    <property type="term" value="F:ATP binding"/>
    <property type="evidence" value="ECO:0007669"/>
    <property type="project" value="UniProtKB-KW"/>
</dbReference>
<keyword evidence="1" id="KW-0067">ATP-binding</keyword>
<name>A0ABW2NN84_9BACL</name>
<dbReference type="Proteomes" id="UP001596549">
    <property type="component" value="Unassembled WGS sequence"/>
</dbReference>
<reference evidence="2" key="1">
    <citation type="journal article" date="2019" name="Int. J. Syst. Evol. Microbiol.">
        <title>The Global Catalogue of Microorganisms (GCM) 10K type strain sequencing project: providing services to taxonomists for standard genome sequencing and annotation.</title>
        <authorList>
            <consortium name="The Broad Institute Genomics Platform"/>
            <consortium name="The Broad Institute Genome Sequencing Center for Infectious Disease"/>
            <person name="Wu L."/>
            <person name="Ma J."/>
        </authorList>
    </citation>
    <scope>NUCLEOTIDE SEQUENCE [LARGE SCALE GENOMIC DNA]</scope>
    <source>
        <strain evidence="2">NBRC 106396</strain>
    </source>
</reference>
<dbReference type="Gene3D" id="3.30.565.10">
    <property type="entry name" value="Histidine kinase-like ATPase, C-terminal domain"/>
    <property type="match status" value="1"/>
</dbReference>